<protein>
    <submittedName>
        <fullName evidence="1">Uncharacterized protein</fullName>
    </submittedName>
</protein>
<dbReference type="EMBL" id="UINC01118607">
    <property type="protein sequence ID" value="SVC91848.1"/>
    <property type="molecule type" value="Genomic_DNA"/>
</dbReference>
<accession>A0A382R459</accession>
<dbReference type="AlphaFoldDB" id="A0A382R459"/>
<name>A0A382R459_9ZZZZ</name>
<gene>
    <name evidence="1" type="ORF">METZ01_LOCUS344702</name>
</gene>
<feature type="non-terminal residue" evidence="1">
    <location>
        <position position="116"/>
    </location>
</feature>
<organism evidence="1">
    <name type="scientific">marine metagenome</name>
    <dbReference type="NCBI Taxonomy" id="408172"/>
    <lineage>
        <taxon>unclassified sequences</taxon>
        <taxon>metagenomes</taxon>
        <taxon>ecological metagenomes</taxon>
    </lineage>
</organism>
<reference evidence="1" key="1">
    <citation type="submission" date="2018-05" db="EMBL/GenBank/DDBJ databases">
        <authorList>
            <person name="Lanie J.A."/>
            <person name="Ng W.-L."/>
            <person name="Kazmierczak K.M."/>
            <person name="Andrzejewski T.M."/>
            <person name="Davidsen T.M."/>
            <person name="Wayne K.J."/>
            <person name="Tettelin H."/>
            <person name="Glass J.I."/>
            <person name="Rusch D."/>
            <person name="Podicherti R."/>
            <person name="Tsui H.-C.T."/>
            <person name="Winkler M.E."/>
        </authorList>
    </citation>
    <scope>NUCLEOTIDE SEQUENCE</scope>
</reference>
<evidence type="ECO:0000313" key="1">
    <source>
        <dbReference type="EMBL" id="SVC91848.1"/>
    </source>
</evidence>
<proteinExistence type="predicted"/>
<sequence>MPVVACFKLQFGQQAAGSCTAFTHNVKFTDPGRSIRFQPRKGFDGVNRMRFSQIQITRLAGILPAFKIVQTPANMIVTFLQAAVEGRRPEFRIPSITATGNEKYCKKGFQQTFCRN</sequence>